<evidence type="ECO:0000256" key="1">
    <source>
        <dbReference type="ARBA" id="ARBA00001973"/>
    </source>
</evidence>
<evidence type="ECO:0000256" key="2">
    <source>
        <dbReference type="ARBA" id="ARBA00004613"/>
    </source>
</evidence>
<comment type="subcellular location">
    <subcellularLocation>
        <location evidence="2 16">Secreted</location>
    </subcellularLocation>
</comment>
<dbReference type="InterPro" id="IPR049892">
    <property type="entry name" value="AA9"/>
</dbReference>
<accession>A0ABP1E659</accession>
<evidence type="ECO:0000313" key="20">
    <source>
        <dbReference type="EMBL" id="CAL1715503.1"/>
    </source>
</evidence>
<evidence type="ECO:0000256" key="17">
    <source>
        <dbReference type="SAM" id="MobiDB-lite"/>
    </source>
</evidence>
<evidence type="ECO:0000256" key="14">
    <source>
        <dbReference type="ARBA" id="ARBA00044502"/>
    </source>
</evidence>
<dbReference type="Pfam" id="PF03443">
    <property type="entry name" value="AA9"/>
    <property type="match status" value="1"/>
</dbReference>
<evidence type="ECO:0000256" key="15">
    <source>
        <dbReference type="ARBA" id="ARBA00045077"/>
    </source>
</evidence>
<protein>
    <recommendedName>
        <fullName evidence="16">AA9 family lytic polysaccharide monooxygenase</fullName>
        <ecNumber evidence="16">1.14.99.56</ecNumber>
    </recommendedName>
    <alternativeName>
        <fullName evidence="16">Endo-beta-1,4-glucanase</fullName>
    </alternativeName>
    <alternativeName>
        <fullName evidence="16">Glycosyl hydrolase 61 family protein</fullName>
    </alternativeName>
</protein>
<keyword evidence="5 18" id="KW-0732">Signal</keyword>
<evidence type="ECO:0000256" key="3">
    <source>
        <dbReference type="ARBA" id="ARBA00022525"/>
    </source>
</evidence>
<evidence type="ECO:0000256" key="11">
    <source>
        <dbReference type="ARBA" id="ARBA00023157"/>
    </source>
</evidence>
<name>A0ABP1E659_9APHY</name>
<evidence type="ECO:0000256" key="18">
    <source>
        <dbReference type="SAM" id="SignalP"/>
    </source>
</evidence>
<comment type="cofactor">
    <cofactor evidence="1">
        <name>Cu(2+)</name>
        <dbReference type="ChEBI" id="CHEBI:29036"/>
    </cofactor>
</comment>
<dbReference type="Pfam" id="PF00734">
    <property type="entry name" value="CBM_1"/>
    <property type="match status" value="1"/>
</dbReference>
<feature type="compositionally biased region" description="Low complexity" evidence="17">
    <location>
        <begin position="239"/>
        <end position="264"/>
    </location>
</feature>
<dbReference type="Proteomes" id="UP001497453">
    <property type="component" value="Chromosome 8"/>
</dbReference>
<evidence type="ECO:0000256" key="12">
    <source>
        <dbReference type="ARBA" id="ARBA00023277"/>
    </source>
</evidence>
<comment type="similarity">
    <text evidence="14">Belongs to the polysaccharide monooxygenase AA9 family.</text>
</comment>
<dbReference type="InterPro" id="IPR005103">
    <property type="entry name" value="AA9_LPMO"/>
</dbReference>
<dbReference type="CDD" id="cd21175">
    <property type="entry name" value="LPMO_AA9"/>
    <property type="match status" value="1"/>
</dbReference>
<dbReference type="PANTHER" id="PTHR33353">
    <property type="entry name" value="PUTATIVE (AFU_ORTHOLOGUE AFUA_1G12560)-RELATED"/>
    <property type="match status" value="1"/>
</dbReference>
<evidence type="ECO:0000256" key="6">
    <source>
        <dbReference type="ARBA" id="ARBA00022801"/>
    </source>
</evidence>
<keyword evidence="12 16" id="KW-0119">Carbohydrate metabolism</keyword>
<organism evidence="20 21">
    <name type="scientific">Somion occarium</name>
    <dbReference type="NCBI Taxonomy" id="3059160"/>
    <lineage>
        <taxon>Eukaryota</taxon>
        <taxon>Fungi</taxon>
        <taxon>Dikarya</taxon>
        <taxon>Basidiomycota</taxon>
        <taxon>Agaricomycotina</taxon>
        <taxon>Agaricomycetes</taxon>
        <taxon>Polyporales</taxon>
        <taxon>Cerrenaceae</taxon>
        <taxon>Somion</taxon>
    </lineage>
</organism>
<keyword evidence="4" id="KW-0479">Metal-binding</keyword>
<dbReference type="SMART" id="SM00236">
    <property type="entry name" value="fCBD"/>
    <property type="match status" value="1"/>
</dbReference>
<reference evidence="21" key="1">
    <citation type="submission" date="2024-04" db="EMBL/GenBank/DDBJ databases">
        <authorList>
            <person name="Shaw F."/>
            <person name="Minotto A."/>
        </authorList>
    </citation>
    <scope>NUCLEOTIDE SEQUENCE [LARGE SCALE GENOMIC DNA]</scope>
</reference>
<feature type="domain" description="CBM1" evidence="19">
    <location>
        <begin position="271"/>
        <end position="307"/>
    </location>
</feature>
<evidence type="ECO:0000259" key="19">
    <source>
        <dbReference type="PROSITE" id="PS51164"/>
    </source>
</evidence>
<keyword evidence="13 16" id="KW-0624">Polysaccharide degradation</keyword>
<evidence type="ECO:0000256" key="8">
    <source>
        <dbReference type="ARBA" id="ARBA00023002"/>
    </source>
</evidence>
<gene>
    <name evidence="20" type="ORF">GFSPODELE1_LOCUS10262</name>
</gene>
<dbReference type="PROSITE" id="PS51164">
    <property type="entry name" value="CBM1_2"/>
    <property type="match status" value="1"/>
</dbReference>
<proteinExistence type="inferred from homology"/>
<evidence type="ECO:0000313" key="21">
    <source>
        <dbReference type="Proteomes" id="UP001497453"/>
    </source>
</evidence>
<comment type="domain">
    <text evidence="16">Has a modular structure: an endo-beta-1,4-glucanase catalytic module at the N-terminus, a linker rich in serines and threonines, and a C-terminal carbohydrate-binding module (CBM).</text>
</comment>
<evidence type="ECO:0000256" key="10">
    <source>
        <dbReference type="ARBA" id="ARBA00023033"/>
    </source>
</evidence>
<dbReference type="PROSITE" id="PS00562">
    <property type="entry name" value="CBM1_1"/>
    <property type="match status" value="1"/>
</dbReference>
<keyword evidence="8" id="KW-0560">Oxidoreductase</keyword>
<dbReference type="InterPro" id="IPR035971">
    <property type="entry name" value="CBD_sf"/>
</dbReference>
<evidence type="ECO:0000256" key="13">
    <source>
        <dbReference type="ARBA" id="ARBA00023326"/>
    </source>
</evidence>
<dbReference type="PANTHER" id="PTHR33353:SF9">
    <property type="entry name" value="ENDOGLUCANASE II"/>
    <property type="match status" value="1"/>
</dbReference>
<keyword evidence="6" id="KW-0378">Hydrolase</keyword>
<dbReference type="EC" id="1.14.99.56" evidence="16"/>
<dbReference type="InterPro" id="IPR000254">
    <property type="entry name" value="CBD"/>
</dbReference>
<evidence type="ECO:0000256" key="7">
    <source>
        <dbReference type="ARBA" id="ARBA00023001"/>
    </source>
</evidence>
<keyword evidence="21" id="KW-1185">Reference proteome</keyword>
<keyword evidence="9" id="KW-0186">Copper</keyword>
<dbReference type="SUPFAM" id="SSF57180">
    <property type="entry name" value="Cellulose-binding domain"/>
    <property type="match status" value="1"/>
</dbReference>
<sequence>MFLSTLFAAVLGAASVSAHATFQDLWVNGVDEVGTCVRTPASNSPVTSVTTPDLACNVGGTTAAASTCTVPAGGTVTVEMHQQPGDRSCSTEAIGGNHDGPVIVYMAKVDNAATAVGSSANWFKIAQTGLVSTDYWATDVLNANCGKMDVKIPADIAPGNYLLRAEVIALHVAGSVGGAQFYMSCFQINVTGGGSASPPTVKLPGAYSATDPGILFNLYGSYTSYTIPGPPVYAGGAGPAPTSAPGSTTTAAPPPVTTTTAAPPATSTVAGTVTQYGQCGGIGWTGATACVSGFTCTKLNDYYSQCI</sequence>
<comment type="function">
    <text evidence="16">Lytic polysaccharide monooxygenase (LMPO) that depolymerizes crystalline and amorphous polysaccharides via the oxidation of scissile alpha- or beta-(1-4)-glycosidic bonds, yielding C1 and/or C4 oxidation products. Catalysis by LPMOs requires the reduction of the active-site copper from Cu(II) to Cu(I) by a reducing agent and H(2)O(2) or O(2) as a cosubstrate.</text>
</comment>
<evidence type="ECO:0000256" key="9">
    <source>
        <dbReference type="ARBA" id="ARBA00023008"/>
    </source>
</evidence>
<feature type="region of interest" description="Disordered" evidence="17">
    <location>
        <begin position="237"/>
        <end position="264"/>
    </location>
</feature>
<keyword evidence="11 16" id="KW-1015">Disulfide bond</keyword>
<keyword evidence="3 16" id="KW-0964">Secreted</keyword>
<feature type="chain" id="PRO_5045824065" description="AA9 family lytic polysaccharide monooxygenase" evidence="18">
    <location>
        <begin position="19"/>
        <end position="307"/>
    </location>
</feature>
<dbReference type="EMBL" id="OZ037951">
    <property type="protein sequence ID" value="CAL1715503.1"/>
    <property type="molecule type" value="Genomic_DNA"/>
</dbReference>
<keyword evidence="7 16" id="KW-0136">Cellulose degradation</keyword>
<dbReference type="Gene3D" id="2.70.50.70">
    <property type="match status" value="1"/>
</dbReference>
<evidence type="ECO:0000256" key="16">
    <source>
        <dbReference type="RuleBase" id="RU368122"/>
    </source>
</evidence>
<feature type="signal peptide" evidence="18">
    <location>
        <begin position="1"/>
        <end position="18"/>
    </location>
</feature>
<evidence type="ECO:0000256" key="4">
    <source>
        <dbReference type="ARBA" id="ARBA00022723"/>
    </source>
</evidence>
<keyword evidence="10" id="KW-0503">Monooxygenase</keyword>
<comment type="catalytic activity">
    <reaction evidence="15 16">
        <text>[(1-&gt;4)-beta-D-glucosyl]n+m + reduced acceptor + O2 = 4-dehydro-beta-D-glucosyl-[(1-&gt;4)-beta-D-glucosyl]n-1 + [(1-&gt;4)-beta-D-glucosyl]m + acceptor + H2O.</text>
        <dbReference type="EC" id="1.14.99.56"/>
    </reaction>
</comment>
<evidence type="ECO:0000256" key="5">
    <source>
        <dbReference type="ARBA" id="ARBA00022729"/>
    </source>
</evidence>